<evidence type="ECO:0000256" key="2">
    <source>
        <dbReference type="ARBA" id="ARBA00023002"/>
    </source>
</evidence>
<dbReference type="GO" id="GO:0051287">
    <property type="term" value="F:NAD binding"/>
    <property type="evidence" value="ECO:0007669"/>
    <property type="project" value="InterPro"/>
</dbReference>
<dbReference type="PANTHER" id="PTHR10996:SF178">
    <property type="entry name" value="2-HYDROXYACID DEHYDROGENASE YGL185C-RELATED"/>
    <property type="match status" value="1"/>
</dbReference>
<dbReference type="Proteomes" id="UP000286947">
    <property type="component" value="Unassembled WGS sequence"/>
</dbReference>
<name>A0A433SI32_9BURK</name>
<keyword evidence="1" id="KW-0521">NADP</keyword>
<gene>
    <name evidence="7" type="ORF">CUZ56_00763</name>
</gene>
<sequence>MMKPVLLVIVKLTEPYLARARQTYEVIYEADPARREQAIQTHGKDVQIVLTNGIAGLTAEEMQQMPRLELVCTTGAGYERLDVDYAHAHGIAAANGAGTNAHCVADHAMALLLATVRQVVYLDHACRRGVWRSDVALPANVSEKKMGIIGLGTIGQLIAKRAVGFEIEVGYHNRHQRQNVPYSYFDNVLEMAQWADYLMVATPGGAQTHHMVNAQVLEALGPAGYVVNVGRGSVVDTQALAQALKNKTIAGAGLDVYESEPSPPADLIGFDTLVITPHVGGWSPEAIANSEQRFLDNARLHFAGQPMISPI</sequence>
<comment type="similarity">
    <text evidence="4">Belongs to the D-isomer specific 2-hydroxyacid dehydrogenase family.</text>
</comment>
<protein>
    <submittedName>
        <fullName evidence="7">2-ketogluconate reductase</fullName>
        <ecNumber evidence="7">1.1.1.215</ecNumber>
    </submittedName>
</protein>
<keyword evidence="8" id="KW-1185">Reference proteome</keyword>
<dbReference type="InterPro" id="IPR050223">
    <property type="entry name" value="D-isomer_2-hydroxyacid_DH"/>
</dbReference>
<evidence type="ECO:0000256" key="3">
    <source>
        <dbReference type="ARBA" id="ARBA00023027"/>
    </source>
</evidence>
<dbReference type="InterPro" id="IPR036291">
    <property type="entry name" value="NAD(P)-bd_dom_sf"/>
</dbReference>
<reference evidence="7 8" key="1">
    <citation type="submission" date="2018-01" db="EMBL/GenBank/DDBJ databases">
        <title>Saezia sanguinis gen. nov., sp. nov., in the order Burkholderiales isolated from human blood.</title>
        <authorList>
            <person name="Medina-Pascual M.J."/>
            <person name="Valdezate S."/>
            <person name="Monzon S."/>
            <person name="Cuesta I."/>
            <person name="Carrasco G."/>
            <person name="Villalon P."/>
            <person name="Saez-Nieto J.A."/>
        </authorList>
    </citation>
    <scope>NUCLEOTIDE SEQUENCE [LARGE SCALE GENOMIC DNA]</scope>
    <source>
        <strain evidence="7 8">CNM695-12</strain>
    </source>
</reference>
<dbReference type="EMBL" id="PQSP01000001">
    <property type="protein sequence ID" value="RUS68274.1"/>
    <property type="molecule type" value="Genomic_DNA"/>
</dbReference>
<evidence type="ECO:0000259" key="5">
    <source>
        <dbReference type="Pfam" id="PF00389"/>
    </source>
</evidence>
<dbReference type="PANTHER" id="PTHR10996">
    <property type="entry name" value="2-HYDROXYACID DEHYDROGENASE-RELATED"/>
    <property type="match status" value="1"/>
</dbReference>
<dbReference type="Gene3D" id="3.40.50.720">
    <property type="entry name" value="NAD(P)-binding Rossmann-like Domain"/>
    <property type="match status" value="2"/>
</dbReference>
<dbReference type="InterPro" id="IPR006140">
    <property type="entry name" value="D-isomer_DH_NAD-bd"/>
</dbReference>
<dbReference type="SUPFAM" id="SSF51735">
    <property type="entry name" value="NAD(P)-binding Rossmann-fold domains"/>
    <property type="match status" value="1"/>
</dbReference>
<dbReference type="AlphaFoldDB" id="A0A433SI32"/>
<dbReference type="GO" id="GO:0030267">
    <property type="term" value="F:glyoxylate reductase (NADPH) activity"/>
    <property type="evidence" value="ECO:0007669"/>
    <property type="project" value="TreeGrafter"/>
</dbReference>
<evidence type="ECO:0000256" key="4">
    <source>
        <dbReference type="RuleBase" id="RU003719"/>
    </source>
</evidence>
<dbReference type="SUPFAM" id="SSF52283">
    <property type="entry name" value="Formate/glycerate dehydrogenase catalytic domain-like"/>
    <property type="match status" value="1"/>
</dbReference>
<comment type="caution">
    <text evidence="7">The sequence shown here is derived from an EMBL/GenBank/DDBJ whole genome shotgun (WGS) entry which is preliminary data.</text>
</comment>
<dbReference type="EC" id="1.1.1.215" evidence="7"/>
<dbReference type="Pfam" id="PF00389">
    <property type="entry name" value="2-Hacid_dh"/>
    <property type="match status" value="1"/>
</dbReference>
<proteinExistence type="inferred from homology"/>
<dbReference type="CDD" id="cd12156">
    <property type="entry name" value="HPPR"/>
    <property type="match status" value="1"/>
</dbReference>
<keyword evidence="2 4" id="KW-0560">Oxidoreductase</keyword>
<feature type="domain" description="D-isomer specific 2-hydroxyacid dehydrogenase catalytic" evidence="5">
    <location>
        <begin position="16"/>
        <end position="310"/>
    </location>
</feature>
<evidence type="ECO:0000259" key="6">
    <source>
        <dbReference type="Pfam" id="PF02826"/>
    </source>
</evidence>
<accession>A0A433SI32</accession>
<dbReference type="InterPro" id="IPR006139">
    <property type="entry name" value="D-isomer_2_OHA_DH_cat_dom"/>
</dbReference>
<dbReference type="GO" id="GO:0008873">
    <property type="term" value="F:gluconate 2-dehydrogenase activity"/>
    <property type="evidence" value="ECO:0007669"/>
    <property type="project" value="UniProtKB-EC"/>
</dbReference>
<evidence type="ECO:0000313" key="8">
    <source>
        <dbReference type="Proteomes" id="UP000286947"/>
    </source>
</evidence>
<evidence type="ECO:0000313" key="7">
    <source>
        <dbReference type="EMBL" id="RUS68274.1"/>
    </source>
</evidence>
<evidence type="ECO:0000256" key="1">
    <source>
        <dbReference type="ARBA" id="ARBA00022857"/>
    </source>
</evidence>
<dbReference type="FunFam" id="3.40.50.720:FF:000213">
    <property type="entry name" value="Putative 2-hydroxyacid dehydrogenase"/>
    <property type="match status" value="1"/>
</dbReference>
<dbReference type="GO" id="GO:0016618">
    <property type="term" value="F:hydroxypyruvate reductase [NAD(P)H] activity"/>
    <property type="evidence" value="ECO:0007669"/>
    <property type="project" value="TreeGrafter"/>
</dbReference>
<organism evidence="7 8">
    <name type="scientific">Saezia sanguinis</name>
    <dbReference type="NCBI Taxonomy" id="1965230"/>
    <lineage>
        <taxon>Bacteria</taxon>
        <taxon>Pseudomonadati</taxon>
        <taxon>Pseudomonadota</taxon>
        <taxon>Betaproteobacteria</taxon>
        <taxon>Burkholderiales</taxon>
        <taxon>Saeziaceae</taxon>
        <taxon>Saezia</taxon>
    </lineage>
</organism>
<dbReference type="GO" id="GO:0005829">
    <property type="term" value="C:cytosol"/>
    <property type="evidence" value="ECO:0007669"/>
    <property type="project" value="TreeGrafter"/>
</dbReference>
<keyword evidence="3" id="KW-0520">NAD</keyword>
<dbReference type="Pfam" id="PF02826">
    <property type="entry name" value="2-Hacid_dh_C"/>
    <property type="match status" value="1"/>
</dbReference>
<feature type="domain" description="D-isomer specific 2-hydroxyacid dehydrogenase NAD-binding" evidence="6">
    <location>
        <begin position="109"/>
        <end position="280"/>
    </location>
</feature>